<dbReference type="InterPro" id="IPR013961">
    <property type="entry name" value="RAI1"/>
</dbReference>
<dbReference type="Proteomes" id="UP001360560">
    <property type="component" value="Unassembled WGS sequence"/>
</dbReference>
<keyword evidence="11" id="KW-1185">Reference proteome</keyword>
<feature type="domain" description="RAI1-like" evidence="9">
    <location>
        <begin position="113"/>
        <end position="462"/>
    </location>
</feature>
<dbReference type="GO" id="GO:0005634">
    <property type="term" value="C:nucleus"/>
    <property type="evidence" value="ECO:0007669"/>
    <property type="project" value="UniProtKB-SubCell"/>
</dbReference>
<comment type="similarity">
    <text evidence="2 7">Belongs to the DXO/Dom3Z family.</text>
</comment>
<accession>A0AAV5QGS0</accession>
<comment type="catalytic activity">
    <reaction evidence="4">
        <text>a 5'-end (N(7)-methyl 5'-triphosphoguanosine)-ribonucleoside-ribonucleotide in mRNA + H2O = a (N(7)-methyl 5'-triphosphoguanosine)-nucleoside + a 5'-end phospho-ribonucleoside in mRNA + H(+)</text>
        <dbReference type="Rhea" id="RHEA:66928"/>
        <dbReference type="Rhea" id="RHEA-COMP:15692"/>
        <dbReference type="Rhea" id="RHEA-COMP:17313"/>
        <dbReference type="ChEBI" id="CHEBI:15377"/>
        <dbReference type="ChEBI" id="CHEBI:15378"/>
        <dbReference type="ChEBI" id="CHEBI:138282"/>
        <dbReference type="ChEBI" id="CHEBI:172876"/>
        <dbReference type="ChEBI" id="CHEBI:172877"/>
    </reaction>
    <physiologicalReaction direction="left-to-right" evidence="4">
        <dbReference type="Rhea" id="RHEA:66929"/>
    </physiologicalReaction>
</comment>
<keyword evidence="7" id="KW-0479">Metal-binding</keyword>
<protein>
    <recommendedName>
        <fullName evidence="7">Decapping nuclease</fullName>
        <ecNumber evidence="7">3.6.1.-</ecNumber>
    </recommendedName>
</protein>
<proteinExistence type="inferred from homology"/>
<evidence type="ECO:0000313" key="10">
    <source>
        <dbReference type="EMBL" id="GMM33645.1"/>
    </source>
</evidence>
<comment type="catalytic activity">
    <reaction evidence="5">
        <text>a 5'-end triphospho-ribonucleoside in mRNA + H2O = a 5'-end phospho-ribonucleoside in mRNA + diphosphate + H(+)</text>
        <dbReference type="Rhea" id="RHEA:78683"/>
        <dbReference type="Rhea" id="RHEA-COMP:15692"/>
        <dbReference type="Rhea" id="RHEA-COMP:17164"/>
        <dbReference type="ChEBI" id="CHEBI:15377"/>
        <dbReference type="ChEBI" id="CHEBI:15378"/>
        <dbReference type="ChEBI" id="CHEBI:33019"/>
        <dbReference type="ChEBI" id="CHEBI:138282"/>
        <dbReference type="ChEBI" id="CHEBI:167618"/>
    </reaction>
    <physiologicalReaction direction="left-to-right" evidence="5">
        <dbReference type="Rhea" id="RHEA:78684"/>
    </physiologicalReaction>
</comment>
<dbReference type="GO" id="GO:0004518">
    <property type="term" value="F:nuclease activity"/>
    <property type="evidence" value="ECO:0007669"/>
    <property type="project" value="UniProtKB-KW"/>
</dbReference>
<evidence type="ECO:0000256" key="1">
    <source>
        <dbReference type="ARBA" id="ARBA00001968"/>
    </source>
</evidence>
<dbReference type="InterPro" id="IPR039039">
    <property type="entry name" value="RAI1-like_fam"/>
</dbReference>
<keyword evidence="3 7" id="KW-0540">Nuclease</keyword>
<dbReference type="AlphaFoldDB" id="A0AAV5QGS0"/>
<keyword evidence="7" id="KW-0694">RNA-binding</keyword>
<feature type="region of interest" description="Disordered" evidence="8">
    <location>
        <begin position="25"/>
        <end position="58"/>
    </location>
</feature>
<comment type="caution">
    <text evidence="10">The sequence shown here is derived from an EMBL/GenBank/DDBJ whole genome shotgun (WGS) entry which is preliminary data.</text>
</comment>
<dbReference type="EC" id="3.6.1.-" evidence="7"/>
<dbReference type="PANTHER" id="PTHR12395">
    <property type="entry name" value="DOM-3 RELATED"/>
    <property type="match status" value="1"/>
</dbReference>
<dbReference type="GeneID" id="90071624"/>
<comment type="function">
    <text evidence="7">Decapping enzyme for NAD-capped RNAs: specifically hydrolyzes the nicotinamide adenine dinucleotide (NAD) cap from a subset of RNAs by removing the entire NAD moiety from the 5'-end of an NAD-capped RNA.</text>
</comment>
<dbReference type="Pfam" id="PF08652">
    <property type="entry name" value="RAI1"/>
    <property type="match status" value="1"/>
</dbReference>
<comment type="catalytic activity">
    <reaction evidence="6">
        <text>a 5'-end NAD(+)-phospho-ribonucleoside in mRNA + H2O = a 5'-end phospho-ribonucleoside in mRNA + NAD(+) + H(+)</text>
        <dbReference type="Rhea" id="RHEA:60880"/>
        <dbReference type="Rhea" id="RHEA-COMP:15692"/>
        <dbReference type="Rhea" id="RHEA-COMP:15698"/>
        <dbReference type="ChEBI" id="CHEBI:15377"/>
        <dbReference type="ChEBI" id="CHEBI:15378"/>
        <dbReference type="ChEBI" id="CHEBI:57540"/>
        <dbReference type="ChEBI" id="CHEBI:138282"/>
        <dbReference type="ChEBI" id="CHEBI:144029"/>
    </reaction>
    <physiologicalReaction direction="left-to-right" evidence="6">
        <dbReference type="Rhea" id="RHEA:60881"/>
    </physiologicalReaction>
</comment>
<evidence type="ECO:0000256" key="2">
    <source>
        <dbReference type="ARBA" id="ARBA00006562"/>
    </source>
</evidence>
<dbReference type="PANTHER" id="PTHR12395:SF9">
    <property type="entry name" value="DECAPPING AND EXORIBONUCLEASE PROTEIN"/>
    <property type="match status" value="1"/>
</dbReference>
<evidence type="ECO:0000256" key="6">
    <source>
        <dbReference type="ARBA" id="ARBA00048124"/>
    </source>
</evidence>
<evidence type="ECO:0000256" key="5">
    <source>
        <dbReference type="ARBA" id="ARBA00044692"/>
    </source>
</evidence>
<dbReference type="GO" id="GO:0034353">
    <property type="term" value="F:mRNA 5'-diphosphatase activity"/>
    <property type="evidence" value="ECO:0007669"/>
    <property type="project" value="TreeGrafter"/>
</dbReference>
<evidence type="ECO:0000259" key="9">
    <source>
        <dbReference type="Pfam" id="PF08652"/>
    </source>
</evidence>
<keyword evidence="7" id="KW-0378">Hydrolase</keyword>
<feature type="compositionally biased region" description="Basic residues" evidence="8">
    <location>
        <begin position="37"/>
        <end position="49"/>
    </location>
</feature>
<reference evidence="10 11" key="1">
    <citation type="journal article" date="2023" name="Elife">
        <title>Identification of key yeast species and microbe-microbe interactions impacting larval growth of Drosophila in the wild.</title>
        <authorList>
            <person name="Mure A."/>
            <person name="Sugiura Y."/>
            <person name="Maeda R."/>
            <person name="Honda K."/>
            <person name="Sakurai N."/>
            <person name="Takahashi Y."/>
            <person name="Watada M."/>
            <person name="Katoh T."/>
            <person name="Gotoh A."/>
            <person name="Gotoh Y."/>
            <person name="Taniguchi I."/>
            <person name="Nakamura K."/>
            <person name="Hayashi T."/>
            <person name="Katayama T."/>
            <person name="Uemura T."/>
            <person name="Hattori Y."/>
        </authorList>
    </citation>
    <scope>NUCLEOTIDE SEQUENCE [LARGE SCALE GENOMIC DNA]</scope>
    <source>
        <strain evidence="10 11">SC-9</strain>
    </source>
</reference>
<dbReference type="EMBL" id="BTFZ01000002">
    <property type="protein sequence ID" value="GMM33645.1"/>
    <property type="molecule type" value="Genomic_DNA"/>
</dbReference>
<comment type="cofactor">
    <cofactor evidence="1 7">
        <name>a divalent metal cation</name>
        <dbReference type="ChEBI" id="CHEBI:60240"/>
    </cofactor>
</comment>
<dbReference type="RefSeq" id="XP_064850645.1">
    <property type="nucleotide sequence ID" value="XM_064994573.1"/>
</dbReference>
<evidence type="ECO:0000313" key="11">
    <source>
        <dbReference type="Proteomes" id="UP001360560"/>
    </source>
</evidence>
<organism evidence="10 11">
    <name type="scientific">Saccharomycopsis crataegensis</name>
    <dbReference type="NCBI Taxonomy" id="43959"/>
    <lineage>
        <taxon>Eukaryota</taxon>
        <taxon>Fungi</taxon>
        <taxon>Dikarya</taxon>
        <taxon>Ascomycota</taxon>
        <taxon>Saccharomycotina</taxon>
        <taxon>Saccharomycetes</taxon>
        <taxon>Saccharomycopsidaceae</taxon>
        <taxon>Saccharomycopsis</taxon>
    </lineage>
</organism>
<dbReference type="GO" id="GO:0110155">
    <property type="term" value="P:NAD-cap decapping"/>
    <property type="evidence" value="ECO:0007669"/>
    <property type="project" value="TreeGrafter"/>
</dbReference>
<dbReference type="GO" id="GO:0000166">
    <property type="term" value="F:nucleotide binding"/>
    <property type="evidence" value="ECO:0007669"/>
    <property type="project" value="UniProtKB-KW"/>
</dbReference>
<keyword evidence="7" id="KW-0547">Nucleotide-binding</keyword>
<name>A0AAV5QGS0_9ASCO</name>
<evidence type="ECO:0000256" key="4">
    <source>
        <dbReference type="ARBA" id="ARBA00044676"/>
    </source>
</evidence>
<dbReference type="GO" id="GO:0003723">
    <property type="term" value="F:RNA binding"/>
    <property type="evidence" value="ECO:0007669"/>
    <property type="project" value="UniProtKB-KW"/>
</dbReference>
<sequence>MAEASGKTPSDVDLSSTASVVDLVEPLTNLSLDPSKKPSRNKKAPRSKAGKQNYSFNPDDWKVDEEDVMIPAAAIAGKSILSLPKTTDNHQRRTETSTIATIGEDKAKILSTKVLTYYSTDSQFKRHLESAESLTFYAPPRFLQHRNGTFKYNLFKGWQGYRPIVYPRKLPRLGGTLAVVGWYLDSIRNNLGNDGDIPTIDFISHKGPMVKLASLASPDCRHGVSLEMNVVTYGKHILLSNNSYRDIEGPMSLKFGYLGHKFENVVCSKDWPENGKMPRKEYPMHNNETFKLVMNIELGKKNDDVSTRGTSPIISLAFPSEMDCRLQPDVPIETLSNYAELKTHSSGGSEHSFKRKLFKAYLQANIVGMGEVIIGFRSFSGFLENIVRYKVSDIPDILHKDPKSGEISERLKRQFSPEDSMDWLHSCLEWIKNNIEFGREREVAWRVSYDPKSSTIVMVKIEDPEIVEKITGYVYDDICVRSLDHQTQ</sequence>
<evidence type="ECO:0000256" key="8">
    <source>
        <dbReference type="SAM" id="MobiDB-lite"/>
    </source>
</evidence>
<dbReference type="GO" id="GO:0046872">
    <property type="term" value="F:metal ion binding"/>
    <property type="evidence" value="ECO:0007669"/>
    <property type="project" value="UniProtKB-KW"/>
</dbReference>
<evidence type="ECO:0000256" key="7">
    <source>
        <dbReference type="RuleBase" id="RU367113"/>
    </source>
</evidence>
<keyword evidence="7" id="KW-0539">Nucleus</keyword>
<comment type="subcellular location">
    <subcellularLocation>
        <location evidence="7">Nucleus</location>
    </subcellularLocation>
</comment>
<gene>
    <name evidence="10" type="ORF">DASC09_009700</name>
</gene>
<evidence type="ECO:0000256" key="3">
    <source>
        <dbReference type="ARBA" id="ARBA00022722"/>
    </source>
</evidence>
<dbReference type="GO" id="GO:0005829">
    <property type="term" value="C:cytosol"/>
    <property type="evidence" value="ECO:0007669"/>
    <property type="project" value="TreeGrafter"/>
</dbReference>
<dbReference type="GO" id="GO:0000956">
    <property type="term" value="P:nuclear-transcribed mRNA catabolic process"/>
    <property type="evidence" value="ECO:0007669"/>
    <property type="project" value="TreeGrafter"/>
</dbReference>